<dbReference type="RefSeq" id="XP_011798383.1">
    <property type="nucleotide sequence ID" value="XM_011942993.1"/>
</dbReference>
<keyword evidence="10 16" id="KW-0040">ANK repeat</keyword>
<feature type="transmembrane region" description="Helical" evidence="19">
    <location>
        <begin position="439"/>
        <end position="459"/>
    </location>
</feature>
<evidence type="ECO:0000256" key="8">
    <source>
        <dbReference type="ARBA" id="ARBA00022837"/>
    </source>
</evidence>
<dbReference type="InterPro" id="IPR005460">
    <property type="entry name" value="TRPC4_channel"/>
</dbReference>
<dbReference type="GeneID" id="105512528"/>
<evidence type="ECO:0000256" key="9">
    <source>
        <dbReference type="ARBA" id="ARBA00022989"/>
    </source>
</evidence>
<dbReference type="CTD" id="7223"/>
<dbReference type="GO" id="GO:0051480">
    <property type="term" value="P:regulation of cytosolic calcium ion concentration"/>
    <property type="evidence" value="ECO:0007669"/>
    <property type="project" value="TreeGrafter"/>
</dbReference>
<dbReference type="SMART" id="SM00248">
    <property type="entry name" value="ANK"/>
    <property type="match status" value="2"/>
</dbReference>
<dbReference type="AlphaFoldDB" id="A0A2K5JWE2"/>
<keyword evidence="9 19" id="KW-1133">Transmembrane helix</keyword>
<evidence type="ECO:0000256" key="3">
    <source>
        <dbReference type="ARBA" id="ARBA00022475"/>
    </source>
</evidence>
<dbReference type="Gene3D" id="1.25.40.20">
    <property type="entry name" value="Ankyrin repeat-containing domain"/>
    <property type="match status" value="1"/>
</dbReference>
<feature type="repeat" description="ANK" evidence="16">
    <location>
        <begin position="141"/>
        <end position="173"/>
    </location>
</feature>
<dbReference type="FunFam" id="1.10.287.70:FF:000266">
    <property type="entry name" value="Transient receptor potential cation channel subfamily c member 1"/>
    <property type="match status" value="1"/>
</dbReference>
<evidence type="ECO:0000313" key="21">
    <source>
        <dbReference type="Ensembl" id="ENSCANP00000033189.1"/>
    </source>
</evidence>
<dbReference type="SUPFAM" id="SSF48403">
    <property type="entry name" value="Ankyrin repeat"/>
    <property type="match status" value="1"/>
</dbReference>
<organism evidence="21 22">
    <name type="scientific">Colobus angolensis palliatus</name>
    <name type="common">Peters' Angolan colobus</name>
    <dbReference type="NCBI Taxonomy" id="336983"/>
    <lineage>
        <taxon>Eukaryota</taxon>
        <taxon>Metazoa</taxon>
        <taxon>Chordata</taxon>
        <taxon>Craniata</taxon>
        <taxon>Vertebrata</taxon>
        <taxon>Euteleostomi</taxon>
        <taxon>Mammalia</taxon>
        <taxon>Eutheria</taxon>
        <taxon>Euarchontoglires</taxon>
        <taxon>Primates</taxon>
        <taxon>Haplorrhini</taxon>
        <taxon>Catarrhini</taxon>
        <taxon>Cercopithecidae</taxon>
        <taxon>Colobinae</taxon>
        <taxon>Colobus</taxon>
    </lineage>
</organism>
<dbReference type="GO" id="GO:0034703">
    <property type="term" value="C:cation channel complex"/>
    <property type="evidence" value="ECO:0007669"/>
    <property type="project" value="TreeGrafter"/>
</dbReference>
<dbReference type="InterPro" id="IPR002110">
    <property type="entry name" value="Ankyrin_rpt"/>
</dbReference>
<evidence type="ECO:0000256" key="18">
    <source>
        <dbReference type="SAM" id="MobiDB-lite"/>
    </source>
</evidence>
<dbReference type="GO" id="GO:0005886">
    <property type="term" value="C:plasma membrane"/>
    <property type="evidence" value="ECO:0007669"/>
    <property type="project" value="UniProtKB-SubCell"/>
</dbReference>
<keyword evidence="13" id="KW-1015">Disulfide bond</keyword>
<keyword evidence="14" id="KW-0407">Ion channel</keyword>
<dbReference type="Proteomes" id="UP000233080">
    <property type="component" value="Unassembled WGS sequence"/>
</dbReference>
<keyword evidence="3" id="KW-1003">Cell membrane</keyword>
<evidence type="ECO:0000259" key="20">
    <source>
        <dbReference type="SMART" id="SM01420"/>
    </source>
</evidence>
<feature type="transmembrane region" description="Helical" evidence="19">
    <location>
        <begin position="519"/>
        <end position="541"/>
    </location>
</feature>
<evidence type="ECO:0000313" key="22">
    <source>
        <dbReference type="Proteomes" id="UP000233080"/>
    </source>
</evidence>
<keyword evidence="7" id="KW-0677">Repeat</keyword>
<evidence type="ECO:0000256" key="17">
    <source>
        <dbReference type="SAM" id="Coils"/>
    </source>
</evidence>
<evidence type="ECO:0000256" key="13">
    <source>
        <dbReference type="ARBA" id="ARBA00023157"/>
    </source>
</evidence>
<sequence length="893" mass="102682">MAQFYYKRNVNAPYRDRIPLRIVRAESELSPSEKAYLNAVEKGDYASVKKSLEEAEIYFKININCIDPLGRTALLIAIENENLELIELLLSFNVYVGDALLHAIRKEVVGAVELLLNHKKPSGEKQVPPILLDKQFSEFTPDITPIILAAHTNNYEIIKLLVQKGVSVPRPHEVRCNCVECVSSSDVDSLRHSRSRLNIYKALASPSLIALSSEDPFLTAFQLSWELQELSKVENEFKSEYEELSRQCKQFAKDLLDQTRSSRELEIILNYRDDNSLIEEQSGNDLARLKLAIKYRQKEFVAQPNCQQLLASRWYDEFPGWRRRHWAVKMVTCFIIGLLFPVFSVCYLIAPKSPLGLFIRKPFIKFICHTASYLTFLFLLLLASQHIDRSDLNRQGPPPTIVEWMILPWVLGFIWGEIKQMWDGGLQDYIHDWWNLMDFVMNSLYLATISLKIVAFVKYSALNPRESWDMWHPTLVAEALFAIANIFSSLRLISLFTANSHLGPLQISLGRMLLDILKFLFIYCLVLLAFANGLNQLYFYYEETKGLTCKGIRCEKQNNAFSTLFETLQSLFWSIFGLINLYVTNVKAQHEFTEFVGATMFGTYNVISLVVLLNMLIAMMNNSYQLIADHADIEWKFARTKLWMSYFEEGGTLPTPFNVIPSPKSLWYLIKWIWTHLCKKKMRRKPESFGTIGRRAADNLRRHHQYQEVMRNLVKRYVAAMIRDAKTEEGLTEENFKELKQDISSFRFEVLGLLRGSKLSTIQSANASKESPNSADSDEKSDNEEEVARQQAAGPLERNIQLESRGLASRADLSIPGLSEQCVLVDHRERNTDTLGLQVGKRVCPFKSEKVVVEDTVPIIPKEKHAKEEDSSIDYDLNLPDTVTQEDYVTTRL</sequence>
<dbReference type="Ensembl" id="ENSCANT00000056415.1">
    <property type="protein sequence ID" value="ENSCANP00000033189.1"/>
    <property type="gene ID" value="ENSCANG00000040004.1"/>
</dbReference>
<keyword evidence="2" id="KW-0813">Transport</keyword>
<evidence type="ECO:0000256" key="5">
    <source>
        <dbReference type="ARBA" id="ARBA00022673"/>
    </source>
</evidence>
<feature type="transmembrane region" description="Helical" evidence="19">
    <location>
        <begin position="362"/>
        <end position="381"/>
    </location>
</feature>
<feature type="transmembrane region" description="Helical" evidence="19">
    <location>
        <begin position="561"/>
        <end position="583"/>
    </location>
</feature>
<evidence type="ECO:0000256" key="15">
    <source>
        <dbReference type="ARBA" id="ARBA00036634"/>
    </source>
</evidence>
<dbReference type="PANTHER" id="PTHR10117">
    <property type="entry name" value="TRANSIENT RECEPTOR POTENTIAL CHANNEL"/>
    <property type="match status" value="1"/>
</dbReference>
<keyword evidence="11" id="KW-0406">Ion transport</keyword>
<keyword evidence="8" id="KW-0106">Calcium</keyword>
<dbReference type="NCBIfam" id="TIGR00870">
    <property type="entry name" value="trp"/>
    <property type="match status" value="1"/>
</dbReference>
<keyword evidence="22" id="KW-1185">Reference proteome</keyword>
<evidence type="ECO:0000256" key="4">
    <source>
        <dbReference type="ARBA" id="ARBA00022568"/>
    </source>
</evidence>
<dbReference type="FunFam" id="1.25.40.20:FF:000023">
    <property type="entry name" value="short transient receptor potential channel 4 isoform X1"/>
    <property type="match status" value="1"/>
</dbReference>
<dbReference type="PANTHER" id="PTHR10117:SF25">
    <property type="entry name" value="SHORT TRANSIENT RECEPTOR POTENTIAL CHANNEL 4"/>
    <property type="match status" value="1"/>
</dbReference>
<proteinExistence type="predicted"/>
<dbReference type="Pfam" id="PF00520">
    <property type="entry name" value="Ion_trans"/>
    <property type="match status" value="1"/>
</dbReference>
<evidence type="ECO:0000256" key="12">
    <source>
        <dbReference type="ARBA" id="ARBA00023136"/>
    </source>
</evidence>
<reference evidence="21" key="2">
    <citation type="submission" date="2025-09" db="UniProtKB">
        <authorList>
            <consortium name="Ensembl"/>
        </authorList>
    </citation>
    <scope>IDENTIFICATION</scope>
</reference>
<name>A0A2K5JWE2_COLAP</name>
<dbReference type="InterPro" id="IPR002153">
    <property type="entry name" value="TRPC_channel"/>
</dbReference>
<feature type="region of interest" description="Disordered" evidence="18">
    <location>
        <begin position="762"/>
        <end position="798"/>
    </location>
</feature>
<dbReference type="SMART" id="SM01420">
    <property type="entry name" value="TRP_2"/>
    <property type="match status" value="1"/>
</dbReference>
<evidence type="ECO:0000256" key="16">
    <source>
        <dbReference type="PROSITE-ProRule" id="PRU00023"/>
    </source>
</evidence>
<evidence type="ECO:0000256" key="11">
    <source>
        <dbReference type="ARBA" id="ARBA00023065"/>
    </source>
</evidence>
<dbReference type="InterPro" id="IPR013555">
    <property type="entry name" value="TRP_dom"/>
</dbReference>
<evidence type="ECO:0000256" key="1">
    <source>
        <dbReference type="ARBA" id="ARBA00004651"/>
    </source>
</evidence>
<comment type="subcellular location">
    <subcellularLocation>
        <location evidence="1">Cell membrane</location>
        <topology evidence="1">Multi-pass membrane protein</topology>
    </subcellularLocation>
</comment>
<evidence type="ECO:0000256" key="6">
    <source>
        <dbReference type="ARBA" id="ARBA00022692"/>
    </source>
</evidence>
<feature type="coiled-coil region" evidence="17">
    <location>
        <begin position="227"/>
        <end position="254"/>
    </location>
</feature>
<evidence type="ECO:0000256" key="19">
    <source>
        <dbReference type="SAM" id="Phobius"/>
    </source>
</evidence>
<evidence type="ECO:0000256" key="14">
    <source>
        <dbReference type="ARBA" id="ARBA00023303"/>
    </source>
</evidence>
<reference evidence="21" key="1">
    <citation type="submission" date="2025-08" db="UniProtKB">
        <authorList>
            <consortium name="Ensembl"/>
        </authorList>
    </citation>
    <scope>IDENTIFICATION</scope>
</reference>
<dbReference type="OMA" id="KGIRCAE"/>
<evidence type="ECO:0000256" key="7">
    <source>
        <dbReference type="ARBA" id="ARBA00022737"/>
    </source>
</evidence>
<dbReference type="InterPro" id="IPR005821">
    <property type="entry name" value="Ion_trans_dom"/>
</dbReference>
<dbReference type="GO" id="GO:0070679">
    <property type="term" value="F:inositol 1,4,5 trisphosphate binding"/>
    <property type="evidence" value="ECO:0007669"/>
    <property type="project" value="TreeGrafter"/>
</dbReference>
<evidence type="ECO:0000256" key="10">
    <source>
        <dbReference type="ARBA" id="ARBA00023043"/>
    </source>
</evidence>
<keyword evidence="6 19" id="KW-0812">Transmembrane</keyword>
<evidence type="ECO:0000256" key="2">
    <source>
        <dbReference type="ARBA" id="ARBA00022448"/>
    </source>
</evidence>
<dbReference type="PRINTS" id="PR01097">
    <property type="entry name" value="TRNSRECEPTRP"/>
</dbReference>
<protein>
    <recommendedName>
        <fullName evidence="20">Transient receptor ion channel domain-containing protein</fullName>
    </recommendedName>
</protein>
<feature type="transmembrane region" description="Helical" evidence="19">
    <location>
        <begin position="401"/>
        <end position="418"/>
    </location>
</feature>
<dbReference type="PROSITE" id="PS50088">
    <property type="entry name" value="ANK_REPEAT"/>
    <property type="match status" value="1"/>
</dbReference>
<accession>A0A2K5JWE2</accession>
<feature type="compositionally biased region" description="Polar residues" evidence="18">
    <location>
        <begin position="762"/>
        <end position="775"/>
    </location>
</feature>
<keyword evidence="17" id="KW-0175">Coiled coil</keyword>
<feature type="domain" description="Transient receptor ion channel" evidence="20">
    <location>
        <begin position="176"/>
        <end position="238"/>
    </location>
</feature>
<dbReference type="Pfam" id="PF08344">
    <property type="entry name" value="TRP_2"/>
    <property type="match status" value="1"/>
</dbReference>
<keyword evidence="5" id="KW-0107">Calcium channel</keyword>
<dbReference type="PRINTS" id="PR01645">
    <property type="entry name" value="TRPCHANNEL4"/>
</dbReference>
<keyword evidence="12 19" id="KW-0472">Membrane</keyword>
<feature type="transmembrane region" description="Helical" evidence="19">
    <location>
        <begin position="326"/>
        <end position="350"/>
    </location>
</feature>
<dbReference type="Pfam" id="PF12796">
    <property type="entry name" value="Ank_2"/>
    <property type="match status" value="1"/>
</dbReference>
<dbReference type="InterPro" id="IPR036770">
    <property type="entry name" value="Ankyrin_rpt-contain_sf"/>
</dbReference>
<comment type="catalytic activity">
    <reaction evidence="15">
        <text>Ca(2+)(in) = Ca(2+)(out)</text>
        <dbReference type="Rhea" id="RHEA:29671"/>
        <dbReference type="ChEBI" id="CHEBI:29108"/>
    </reaction>
</comment>
<feature type="transmembrane region" description="Helical" evidence="19">
    <location>
        <begin position="595"/>
        <end position="617"/>
    </location>
</feature>
<keyword evidence="4" id="KW-0109">Calcium transport</keyword>
<dbReference type="GO" id="GO:0015279">
    <property type="term" value="F:store-operated calcium channel activity"/>
    <property type="evidence" value="ECO:0007669"/>
    <property type="project" value="TreeGrafter"/>
</dbReference>
<feature type="transmembrane region" description="Helical" evidence="19">
    <location>
        <begin position="479"/>
        <end position="498"/>
    </location>
</feature>
<dbReference type="Pfam" id="PF00023">
    <property type="entry name" value="Ank"/>
    <property type="match status" value="1"/>
</dbReference>